<evidence type="ECO:0000313" key="3">
    <source>
        <dbReference type="EMBL" id="TRX93569.1"/>
    </source>
</evidence>
<dbReference type="OrthoDB" id="5242916at2759"/>
<dbReference type="EMBL" id="VFLP01000028">
    <property type="protein sequence ID" value="TRX93569.1"/>
    <property type="molecule type" value="Genomic_DNA"/>
</dbReference>
<protein>
    <recommendedName>
        <fullName evidence="2">2EXR domain-containing protein</fullName>
    </recommendedName>
</protein>
<name>A0A553I033_9PEZI</name>
<dbReference type="InterPro" id="IPR045518">
    <property type="entry name" value="2EXR"/>
</dbReference>
<dbReference type="AlphaFoldDB" id="A0A553I033"/>
<organism evidence="3 4">
    <name type="scientific">Xylaria flabelliformis</name>
    <dbReference type="NCBI Taxonomy" id="2512241"/>
    <lineage>
        <taxon>Eukaryota</taxon>
        <taxon>Fungi</taxon>
        <taxon>Dikarya</taxon>
        <taxon>Ascomycota</taxon>
        <taxon>Pezizomycotina</taxon>
        <taxon>Sordariomycetes</taxon>
        <taxon>Xylariomycetidae</taxon>
        <taxon>Xylariales</taxon>
        <taxon>Xylariaceae</taxon>
        <taxon>Xylaria</taxon>
    </lineage>
</organism>
<feature type="compositionally biased region" description="Low complexity" evidence="1">
    <location>
        <begin position="19"/>
        <end position="28"/>
    </location>
</feature>
<proteinExistence type="predicted"/>
<accession>A0A553I033</accession>
<feature type="domain" description="2EXR" evidence="2">
    <location>
        <begin position="33"/>
        <end position="123"/>
    </location>
</feature>
<keyword evidence="4" id="KW-1185">Reference proteome</keyword>
<comment type="caution">
    <text evidence="3">The sequence shown here is derived from an EMBL/GenBank/DDBJ whole genome shotgun (WGS) entry which is preliminary data.</text>
</comment>
<feature type="region of interest" description="Disordered" evidence="1">
    <location>
        <begin position="1"/>
        <end position="28"/>
    </location>
</feature>
<dbReference type="Pfam" id="PF20150">
    <property type="entry name" value="2EXR"/>
    <property type="match status" value="1"/>
</dbReference>
<sequence>MPTTMPPATIFDDEGTEDTSSQSSTSSTTSPQFLQFIALPPELRHYIWRLAVPSPGINFFNVHCFPNDHVDCNKSTSPPWAYLDLRRLSIDDSDADVSHYDPSTWQARQAVRQSCREARDIATIPASKSAPITLTRPRRGLFVRAGDGQLRGLTPPAPIRRIDETAKYRPFIMDDVEPVVHRTIQVHVDDVLCLSVENCSFNLPLEESPSQDIGWAFDPQLTPPLPAQIPANRVCAGMARRDTFLSTHGAPVFSLLYSHVPEYSEEGEPDDPNESWAGPLLLMFDDEATTQAVGNNSNKRDLENEVVAWDRFDDCYVRSPERASQSEIRIPITCHLTKVRPETNDIRHRFLRSALLHSPKRPVAS</sequence>
<reference evidence="4" key="1">
    <citation type="submission" date="2019-06" db="EMBL/GenBank/DDBJ databases">
        <title>Draft genome sequence of the griseofulvin-producing fungus Xylaria cubensis strain G536.</title>
        <authorList>
            <person name="Mead M.E."/>
            <person name="Raja H.A."/>
            <person name="Steenwyk J.L."/>
            <person name="Knowles S.L."/>
            <person name="Oberlies N.H."/>
            <person name="Rokas A."/>
        </authorList>
    </citation>
    <scope>NUCLEOTIDE SEQUENCE [LARGE SCALE GENOMIC DNA]</scope>
    <source>
        <strain evidence="4">G536</strain>
    </source>
</reference>
<evidence type="ECO:0000256" key="1">
    <source>
        <dbReference type="SAM" id="MobiDB-lite"/>
    </source>
</evidence>
<evidence type="ECO:0000313" key="4">
    <source>
        <dbReference type="Proteomes" id="UP000319160"/>
    </source>
</evidence>
<evidence type="ECO:0000259" key="2">
    <source>
        <dbReference type="Pfam" id="PF20150"/>
    </source>
</evidence>
<dbReference type="Proteomes" id="UP000319160">
    <property type="component" value="Unassembled WGS sequence"/>
</dbReference>
<gene>
    <name evidence="3" type="ORF">FHL15_005541</name>
</gene>